<dbReference type="AlphaFoldDB" id="A0A4Y2HXH4"/>
<keyword evidence="2" id="KW-1185">Reference proteome</keyword>
<gene>
    <name evidence="1" type="ORF">AVEN_233880_1</name>
</gene>
<sequence length="133" mass="15174">MKNPPAFWVWMQDCTNSHAKGIEIEIAETRGHQKTGVSILSSIWCFDVSDGGNKARYSLQCRGQMDSLMTWSRSLESPSAEDDVRIKRVFRYIAGPLILQSPTRQLVQVECWNATVMLISVDVQKLEDQHLVY</sequence>
<proteinExistence type="predicted"/>
<accession>A0A4Y2HXH4</accession>
<dbReference type="EMBL" id="BGPR01002238">
    <property type="protein sequence ID" value="GBM70224.1"/>
    <property type="molecule type" value="Genomic_DNA"/>
</dbReference>
<comment type="caution">
    <text evidence="1">The sequence shown here is derived from an EMBL/GenBank/DDBJ whole genome shotgun (WGS) entry which is preliminary data.</text>
</comment>
<protein>
    <submittedName>
        <fullName evidence="1">Uncharacterized protein</fullName>
    </submittedName>
</protein>
<evidence type="ECO:0000313" key="2">
    <source>
        <dbReference type="Proteomes" id="UP000499080"/>
    </source>
</evidence>
<organism evidence="1 2">
    <name type="scientific">Araneus ventricosus</name>
    <name type="common">Orbweaver spider</name>
    <name type="synonym">Epeira ventricosa</name>
    <dbReference type="NCBI Taxonomy" id="182803"/>
    <lineage>
        <taxon>Eukaryota</taxon>
        <taxon>Metazoa</taxon>
        <taxon>Ecdysozoa</taxon>
        <taxon>Arthropoda</taxon>
        <taxon>Chelicerata</taxon>
        <taxon>Arachnida</taxon>
        <taxon>Araneae</taxon>
        <taxon>Araneomorphae</taxon>
        <taxon>Entelegynae</taxon>
        <taxon>Araneoidea</taxon>
        <taxon>Araneidae</taxon>
        <taxon>Araneus</taxon>
    </lineage>
</organism>
<reference evidence="1 2" key="1">
    <citation type="journal article" date="2019" name="Sci. Rep.">
        <title>Orb-weaving spider Araneus ventricosus genome elucidates the spidroin gene catalogue.</title>
        <authorList>
            <person name="Kono N."/>
            <person name="Nakamura H."/>
            <person name="Ohtoshi R."/>
            <person name="Moran D.A.P."/>
            <person name="Shinohara A."/>
            <person name="Yoshida Y."/>
            <person name="Fujiwara M."/>
            <person name="Mori M."/>
            <person name="Tomita M."/>
            <person name="Arakawa K."/>
        </authorList>
    </citation>
    <scope>NUCLEOTIDE SEQUENCE [LARGE SCALE GENOMIC DNA]</scope>
</reference>
<evidence type="ECO:0000313" key="1">
    <source>
        <dbReference type="EMBL" id="GBM70224.1"/>
    </source>
</evidence>
<dbReference type="Proteomes" id="UP000499080">
    <property type="component" value="Unassembled WGS sequence"/>
</dbReference>
<name>A0A4Y2HXH4_ARAVE</name>